<evidence type="ECO:0000313" key="7">
    <source>
        <dbReference type="Proteomes" id="UP000270046"/>
    </source>
</evidence>
<dbReference type="SUPFAM" id="SSF50129">
    <property type="entry name" value="GroES-like"/>
    <property type="match status" value="1"/>
</dbReference>
<keyword evidence="7" id="KW-1185">Reference proteome</keyword>
<dbReference type="GO" id="GO:0008270">
    <property type="term" value="F:zinc ion binding"/>
    <property type="evidence" value="ECO:0007669"/>
    <property type="project" value="InterPro"/>
</dbReference>
<dbReference type="OrthoDB" id="648910at2"/>
<dbReference type="Pfam" id="PF00107">
    <property type="entry name" value="ADH_zinc_N"/>
    <property type="match status" value="1"/>
</dbReference>
<dbReference type="InterPro" id="IPR013154">
    <property type="entry name" value="ADH-like_N"/>
</dbReference>
<dbReference type="Gene3D" id="3.90.180.10">
    <property type="entry name" value="Medium-chain alcohol dehydrogenases, catalytic domain"/>
    <property type="match status" value="1"/>
</dbReference>
<dbReference type="GO" id="GO:0070402">
    <property type="term" value="F:NADPH binding"/>
    <property type="evidence" value="ECO:0007669"/>
    <property type="project" value="TreeGrafter"/>
</dbReference>
<dbReference type="Proteomes" id="UP000270046">
    <property type="component" value="Chromosome"/>
</dbReference>
<dbReference type="RefSeq" id="WP_119411345.1">
    <property type="nucleotide sequence ID" value="NZ_CP032869.1"/>
</dbReference>
<dbReference type="InterPro" id="IPR014182">
    <property type="entry name" value="ADH_Zn_typ-1"/>
</dbReference>
<dbReference type="NCBIfam" id="TIGR02817">
    <property type="entry name" value="adh_fam_1"/>
    <property type="match status" value="1"/>
</dbReference>
<dbReference type="AlphaFoldDB" id="A0A494VLH5"/>
<organism evidence="6 7">
    <name type="scientific">Mucilaginibacter celer</name>
    <dbReference type="NCBI Taxonomy" id="2305508"/>
    <lineage>
        <taxon>Bacteria</taxon>
        <taxon>Pseudomonadati</taxon>
        <taxon>Bacteroidota</taxon>
        <taxon>Sphingobacteriia</taxon>
        <taxon>Sphingobacteriales</taxon>
        <taxon>Sphingobacteriaceae</taxon>
        <taxon>Mucilaginibacter</taxon>
    </lineage>
</organism>
<dbReference type="InterPro" id="IPR011032">
    <property type="entry name" value="GroES-like_sf"/>
</dbReference>
<evidence type="ECO:0000313" key="6">
    <source>
        <dbReference type="EMBL" id="AYL95384.1"/>
    </source>
</evidence>
<dbReference type="InterPro" id="IPR020843">
    <property type="entry name" value="ER"/>
</dbReference>
<feature type="domain" description="Enoyl reductase (ER)" evidence="5">
    <location>
        <begin position="10"/>
        <end position="329"/>
    </location>
</feature>
<sequence length="333" mass="36614">MKALIYRHKNTMENFGLELADVPEPELRDTDLLIELVAIGINPGDTQIRQNTEPEPGGYIILGYEFSGIVKKAGRHTKGFQAGDRVFGIGDFMRNGAYAEQMAVDYRNVNTFPSGSPFDHAAAVPLVTLTAWQSIFRVNGQLPEDVKNIMIVGAAGGVGSMALQLLKARSSVRIIATASRPESSAWCRKMGADEVINHHEEILPQLRAIGLEEVDMVFSVNGLKDSIRWVPEVIRPYGYFAIIDLQGAVDLGKLMQKSVTIFLEMVFTRSIYHYQSELPAKVLAELIELVKAGKISAPGTTIFRGLTVENMKEAHAMIENGNVIGKIVLMVAE</sequence>
<keyword evidence="4" id="KW-0479">Metal-binding</keyword>
<protein>
    <recommendedName>
        <fullName evidence="4">Zinc-type alcohol dehydrogenase-like protein</fullName>
    </recommendedName>
</protein>
<reference evidence="6 7" key="1">
    <citation type="submission" date="2018-10" db="EMBL/GenBank/DDBJ databases">
        <title>Genome sequencing of Mucilaginibacter sp. HYN0043.</title>
        <authorList>
            <person name="Kim M."/>
            <person name="Yi H."/>
        </authorList>
    </citation>
    <scope>NUCLEOTIDE SEQUENCE [LARGE SCALE GENOMIC DNA]</scope>
    <source>
        <strain evidence="6 7">HYN0043</strain>
    </source>
</reference>
<evidence type="ECO:0000259" key="5">
    <source>
        <dbReference type="SMART" id="SM00829"/>
    </source>
</evidence>
<dbReference type="SUPFAM" id="SSF51735">
    <property type="entry name" value="NAD(P)-binding Rossmann-fold domains"/>
    <property type="match status" value="1"/>
</dbReference>
<proteinExistence type="inferred from homology"/>
<dbReference type="Pfam" id="PF08240">
    <property type="entry name" value="ADH_N"/>
    <property type="match status" value="1"/>
</dbReference>
<name>A0A494VLH5_9SPHI</name>
<dbReference type="EMBL" id="CP032869">
    <property type="protein sequence ID" value="AYL95384.1"/>
    <property type="molecule type" value="Genomic_DNA"/>
</dbReference>
<evidence type="ECO:0000256" key="2">
    <source>
        <dbReference type="ARBA" id="ARBA00022857"/>
    </source>
</evidence>
<dbReference type="KEGG" id="muh:HYN43_008800"/>
<dbReference type="InterPro" id="IPR036291">
    <property type="entry name" value="NAD(P)-bd_dom_sf"/>
</dbReference>
<keyword evidence="3 4" id="KW-0560">Oxidoreductase</keyword>
<gene>
    <name evidence="6" type="ORF">HYN43_008800</name>
</gene>
<dbReference type="PANTHER" id="PTHR48106:SF17">
    <property type="entry name" value="ENOYL REDUCTASE (ER) DOMAIN-CONTAINING PROTEIN"/>
    <property type="match status" value="1"/>
</dbReference>
<dbReference type="InterPro" id="IPR013149">
    <property type="entry name" value="ADH-like_C"/>
</dbReference>
<keyword evidence="2" id="KW-0521">NADP</keyword>
<evidence type="ECO:0000256" key="4">
    <source>
        <dbReference type="RuleBase" id="RU364000"/>
    </source>
</evidence>
<evidence type="ECO:0000256" key="1">
    <source>
        <dbReference type="ARBA" id="ARBA00010371"/>
    </source>
</evidence>
<dbReference type="PANTHER" id="PTHR48106">
    <property type="entry name" value="QUINONE OXIDOREDUCTASE PIG3-RELATED"/>
    <property type="match status" value="1"/>
</dbReference>
<dbReference type="GO" id="GO:0016651">
    <property type="term" value="F:oxidoreductase activity, acting on NAD(P)H"/>
    <property type="evidence" value="ECO:0007669"/>
    <property type="project" value="TreeGrafter"/>
</dbReference>
<evidence type="ECO:0000256" key="3">
    <source>
        <dbReference type="ARBA" id="ARBA00023002"/>
    </source>
</evidence>
<comment type="similarity">
    <text evidence="1 4">Belongs to the zinc-containing alcohol dehydrogenase family. Quinone oxidoreductase subfamily.</text>
</comment>
<dbReference type="Gene3D" id="3.40.50.720">
    <property type="entry name" value="NAD(P)-binding Rossmann-like Domain"/>
    <property type="match status" value="1"/>
</dbReference>
<keyword evidence="4" id="KW-0862">Zinc</keyword>
<dbReference type="SMART" id="SM00829">
    <property type="entry name" value="PKS_ER"/>
    <property type="match status" value="1"/>
</dbReference>
<accession>A0A494VLH5</accession>